<proteinExistence type="predicted"/>
<evidence type="ECO:0000313" key="3">
    <source>
        <dbReference type="WBParaSite" id="ACRNAN_scaffold4648.g10067.t1"/>
    </source>
</evidence>
<dbReference type="WBParaSite" id="ACRNAN_scaffold4648.g10067.t1">
    <property type="protein sequence ID" value="ACRNAN_scaffold4648.g10067.t1"/>
    <property type="gene ID" value="ACRNAN_scaffold4648.g10067"/>
</dbReference>
<protein>
    <submittedName>
        <fullName evidence="3">Transposase</fullName>
    </submittedName>
</protein>
<dbReference type="Proteomes" id="UP000887540">
    <property type="component" value="Unplaced"/>
</dbReference>
<evidence type="ECO:0000313" key="2">
    <source>
        <dbReference type="Proteomes" id="UP000887540"/>
    </source>
</evidence>
<reference evidence="3" key="1">
    <citation type="submission" date="2022-11" db="UniProtKB">
        <authorList>
            <consortium name="WormBaseParasite"/>
        </authorList>
    </citation>
    <scope>IDENTIFICATION</scope>
</reference>
<dbReference type="AlphaFoldDB" id="A0A914DXA7"/>
<feature type="compositionally biased region" description="Basic and acidic residues" evidence="1">
    <location>
        <begin position="1"/>
        <end position="37"/>
    </location>
</feature>
<keyword evidence="2" id="KW-1185">Reference proteome</keyword>
<accession>A0A914DXA7</accession>
<sequence>MISADMKKQEGTKTDTEEAKRRQQDEYLARQKNDSSKHTTKANSSRRLSKKFGINHVSAWQILREDLGLKPYKFQKRQKLTANVKMKRKERAGELLKRLSRG</sequence>
<evidence type="ECO:0000256" key="1">
    <source>
        <dbReference type="SAM" id="MobiDB-lite"/>
    </source>
</evidence>
<name>A0A914DXA7_9BILA</name>
<feature type="region of interest" description="Disordered" evidence="1">
    <location>
        <begin position="1"/>
        <end position="48"/>
    </location>
</feature>
<organism evidence="2 3">
    <name type="scientific">Acrobeloides nanus</name>
    <dbReference type="NCBI Taxonomy" id="290746"/>
    <lineage>
        <taxon>Eukaryota</taxon>
        <taxon>Metazoa</taxon>
        <taxon>Ecdysozoa</taxon>
        <taxon>Nematoda</taxon>
        <taxon>Chromadorea</taxon>
        <taxon>Rhabditida</taxon>
        <taxon>Tylenchina</taxon>
        <taxon>Cephalobomorpha</taxon>
        <taxon>Cephaloboidea</taxon>
        <taxon>Cephalobidae</taxon>
        <taxon>Acrobeloides</taxon>
    </lineage>
</organism>